<dbReference type="PATRIC" id="fig|1328313.3.peg.2998"/>
<dbReference type="Pfam" id="PF05930">
    <property type="entry name" value="Phage_AlpA"/>
    <property type="match status" value="1"/>
</dbReference>
<dbReference type="SUPFAM" id="SSF46955">
    <property type="entry name" value="Putative DNA-binding domain"/>
    <property type="match status" value="1"/>
</dbReference>
<dbReference type="PANTHER" id="PTHR36154:SF1">
    <property type="entry name" value="DNA-BINDING TRANSCRIPTIONAL ACTIVATOR ALPA"/>
    <property type="match status" value="1"/>
</dbReference>
<dbReference type="Proteomes" id="UP000019276">
    <property type="component" value="Unassembled WGS sequence"/>
</dbReference>
<dbReference type="OrthoDB" id="8455288at2"/>
<name>W7QJA9_9ALTE</name>
<dbReference type="eggNOG" id="COG3311">
    <property type="taxonomic scope" value="Bacteria"/>
</dbReference>
<evidence type="ECO:0000313" key="2">
    <source>
        <dbReference type="Proteomes" id="UP000019276"/>
    </source>
</evidence>
<sequence>MTRLIKLKTVLNVTGLGRSTLYEYVKNGQFPKPVDLGIRNVAWVESEVEEWIQQRIAARK</sequence>
<dbReference type="Gene3D" id="1.10.238.160">
    <property type="match status" value="1"/>
</dbReference>
<comment type="caution">
    <text evidence="1">The sequence shown here is derived from an EMBL/GenBank/DDBJ whole genome shotgun (WGS) entry which is preliminary data.</text>
</comment>
<dbReference type="RefSeq" id="WP_035015589.1">
    <property type="nucleotide sequence ID" value="NZ_ARZY01000031.1"/>
</dbReference>
<keyword evidence="2" id="KW-1185">Reference proteome</keyword>
<accession>W7QJA9</accession>
<dbReference type="EMBL" id="ARZY01000031">
    <property type="protein sequence ID" value="EWH09032.1"/>
    <property type="molecule type" value="Genomic_DNA"/>
</dbReference>
<gene>
    <name evidence="1" type="ORF">DS2_14699</name>
</gene>
<organism evidence="1 2">
    <name type="scientific">Catenovulum agarivorans DS-2</name>
    <dbReference type="NCBI Taxonomy" id="1328313"/>
    <lineage>
        <taxon>Bacteria</taxon>
        <taxon>Pseudomonadati</taxon>
        <taxon>Pseudomonadota</taxon>
        <taxon>Gammaproteobacteria</taxon>
        <taxon>Alteromonadales</taxon>
        <taxon>Alteromonadaceae</taxon>
        <taxon>Catenovulum</taxon>
    </lineage>
</organism>
<dbReference type="InterPro" id="IPR010260">
    <property type="entry name" value="AlpA"/>
</dbReference>
<reference evidence="1 2" key="1">
    <citation type="journal article" date="2014" name="Genome Announc.">
        <title>Draft Genome Sequence of the Agar-Degrading Bacterium Catenovulum sp. Strain DS-2, Isolated from Intestines of Haliotis diversicolor.</title>
        <authorList>
            <person name="Shan D."/>
            <person name="Li X."/>
            <person name="Gu Z."/>
            <person name="Wei G."/>
            <person name="Gao Z."/>
            <person name="Shao Z."/>
        </authorList>
    </citation>
    <scope>NUCLEOTIDE SEQUENCE [LARGE SCALE GENOMIC DNA]</scope>
    <source>
        <strain evidence="1 2">DS-2</strain>
    </source>
</reference>
<dbReference type="AlphaFoldDB" id="W7QJA9"/>
<dbReference type="STRING" id="1328313.DS2_14699"/>
<protein>
    <submittedName>
        <fullName evidence="1">Phage transcriptional regulator AlpA</fullName>
    </submittedName>
</protein>
<dbReference type="PANTHER" id="PTHR36154">
    <property type="entry name" value="DNA-BINDING TRANSCRIPTIONAL ACTIVATOR ALPA"/>
    <property type="match status" value="1"/>
</dbReference>
<dbReference type="InterPro" id="IPR052931">
    <property type="entry name" value="Prophage_regulatory_activator"/>
</dbReference>
<dbReference type="InterPro" id="IPR009061">
    <property type="entry name" value="DNA-bd_dom_put_sf"/>
</dbReference>
<proteinExistence type="predicted"/>
<evidence type="ECO:0000313" key="1">
    <source>
        <dbReference type="EMBL" id="EWH09032.1"/>
    </source>
</evidence>